<feature type="binding site" evidence="7">
    <location>
        <position position="76"/>
    </location>
    <ligand>
        <name>Zn(2+)</name>
        <dbReference type="ChEBI" id="CHEBI:29105"/>
    </ligand>
</feature>
<feature type="binding site" evidence="7">
    <location>
        <position position="85"/>
    </location>
    <ligand>
        <name>4-imidazolone-5-propanoate</name>
        <dbReference type="ChEBI" id="CHEBI:77893"/>
    </ligand>
</feature>
<dbReference type="SUPFAM" id="SSF51338">
    <property type="entry name" value="Composite domain of metallo-dependent hydrolases"/>
    <property type="match status" value="2"/>
</dbReference>
<dbReference type="GO" id="GO:0008270">
    <property type="term" value="F:zinc ion binding"/>
    <property type="evidence" value="ECO:0007669"/>
    <property type="project" value="UniProtKB-UniRule"/>
</dbReference>
<dbReference type="Gene3D" id="2.30.40.10">
    <property type="entry name" value="Urease, subunit C, domain 1"/>
    <property type="match status" value="1"/>
</dbReference>
<dbReference type="FunFam" id="3.20.20.140:FF:000007">
    <property type="entry name" value="Imidazolonepropionase"/>
    <property type="match status" value="1"/>
</dbReference>
<dbReference type="PANTHER" id="PTHR42752:SF1">
    <property type="entry name" value="IMIDAZOLONEPROPIONASE-RELATED"/>
    <property type="match status" value="1"/>
</dbReference>
<sequence>MKNKRVWVWRNMRVFDGIKTLPNKMTLIVEKGKITYLEPEPQPYLEETLKYMGDRSENIKLAGENGLITPGLIDCHTHIIYGGSRLNDFVLRSEGASYEQIAKNGGGILSTLQDTRALSEEALLEQSLPRLDALISEGATTVEIKSGYGLTLNDELKMLRVARQMEKQRSVRIITSLLAAHAVPEEYKEYADAYIDLICNEIIPAAVAENLVDMVDVFCEKIAFSPAQCEKIFKVARQHNLPIKAHAEQLSNSGGSALAAKYGALSVDHIEYLDEIGIKALKQAGTVAVLLPGAFYMLREKQRPPIELLRQYQVPIALATDANPGSSPIFIPSLIMNMACTLFGLTTQEALSGFTVNAARSLGLDKQGLGYLDIGRPADFCVWNIKQVEDLCYAIQPGRLQQRVFAGVPDNV</sequence>
<dbReference type="GO" id="GO:0050480">
    <property type="term" value="F:imidazolonepropionase activity"/>
    <property type="evidence" value="ECO:0007669"/>
    <property type="project" value="UniProtKB-UniRule"/>
</dbReference>
<organism evidence="9 10">
    <name type="scientific">Ventosimonas gracilis</name>
    <dbReference type="NCBI Taxonomy" id="1680762"/>
    <lineage>
        <taxon>Bacteria</taxon>
        <taxon>Pseudomonadati</taxon>
        <taxon>Pseudomonadota</taxon>
        <taxon>Gammaproteobacteria</taxon>
        <taxon>Pseudomonadales</taxon>
        <taxon>Ventosimonadaceae</taxon>
        <taxon>Ventosimonas</taxon>
    </lineage>
</organism>
<keyword evidence="4 7" id="KW-0369">Histidine metabolism</keyword>
<evidence type="ECO:0000313" key="9">
    <source>
        <dbReference type="EMBL" id="KXU34090.1"/>
    </source>
</evidence>
<evidence type="ECO:0000256" key="1">
    <source>
        <dbReference type="ARBA" id="ARBA00012864"/>
    </source>
</evidence>
<evidence type="ECO:0000256" key="2">
    <source>
        <dbReference type="ARBA" id="ARBA00022723"/>
    </source>
</evidence>
<dbReference type="GO" id="GO:0019556">
    <property type="term" value="P:L-histidine catabolic process to glutamate and formamide"/>
    <property type="evidence" value="ECO:0007669"/>
    <property type="project" value="UniProtKB-UniRule"/>
</dbReference>
<dbReference type="NCBIfam" id="TIGR01224">
    <property type="entry name" value="hutI"/>
    <property type="match status" value="1"/>
</dbReference>
<dbReference type="OrthoDB" id="9776455at2"/>
<feature type="binding site" evidence="7">
    <location>
        <position position="78"/>
    </location>
    <ligand>
        <name>Zn(2+)</name>
        <dbReference type="ChEBI" id="CHEBI:29105"/>
    </ligand>
</feature>
<keyword evidence="2 7" id="KW-0479">Metal-binding</keyword>
<dbReference type="GO" id="GO:0019557">
    <property type="term" value="P:L-histidine catabolic process to glutamate and formate"/>
    <property type="evidence" value="ECO:0007669"/>
    <property type="project" value="UniProtKB-UniPathway"/>
</dbReference>
<dbReference type="UniPathway" id="UPA00379">
    <property type="reaction ID" value="UER00551"/>
</dbReference>
<feature type="binding site" evidence="7">
    <location>
        <position position="321"/>
    </location>
    <ligand>
        <name>Zn(2+)</name>
        <dbReference type="ChEBI" id="CHEBI:29105"/>
    </ligand>
</feature>
<dbReference type="EC" id="3.5.2.7" evidence="1 7"/>
<keyword evidence="3 7" id="KW-0378">Hydrolase</keyword>
<evidence type="ECO:0000259" key="8">
    <source>
        <dbReference type="Pfam" id="PF01979"/>
    </source>
</evidence>
<feature type="binding site" evidence="7">
    <location>
        <position position="325"/>
    </location>
    <ligand>
        <name>N-formimidoyl-L-glutamate</name>
        <dbReference type="ChEBI" id="CHEBI:58928"/>
    </ligand>
</feature>
<evidence type="ECO:0000256" key="7">
    <source>
        <dbReference type="HAMAP-Rule" id="MF_00372"/>
    </source>
</evidence>
<feature type="binding site" evidence="7">
    <location>
        <position position="321"/>
    </location>
    <ligand>
        <name>Fe(3+)</name>
        <dbReference type="ChEBI" id="CHEBI:29034"/>
    </ligand>
</feature>
<reference evidence="9 10" key="1">
    <citation type="submission" date="2016-02" db="EMBL/GenBank/DDBJ databases">
        <authorList>
            <person name="Wen L."/>
            <person name="He K."/>
            <person name="Yang H."/>
        </authorList>
    </citation>
    <scope>NUCLEOTIDE SEQUENCE [LARGE SCALE GENOMIC DNA]</scope>
    <source>
        <strain evidence="9 10">CV58</strain>
    </source>
</reference>
<dbReference type="InterPro" id="IPR006680">
    <property type="entry name" value="Amidohydro-rel"/>
</dbReference>
<comment type="similarity">
    <text evidence="7">Belongs to the metallo-dependent hydrolases superfamily. HutI family.</text>
</comment>
<comment type="subcellular location">
    <subcellularLocation>
        <location evidence="7">Cytoplasm</location>
    </subcellularLocation>
</comment>
<dbReference type="GO" id="GO:0005506">
    <property type="term" value="F:iron ion binding"/>
    <property type="evidence" value="ECO:0007669"/>
    <property type="project" value="UniProtKB-UniRule"/>
</dbReference>
<keyword evidence="5 7" id="KW-0862">Zinc</keyword>
<dbReference type="InterPro" id="IPR032466">
    <property type="entry name" value="Metal_Hydrolase"/>
</dbReference>
<keyword evidence="10" id="KW-1185">Reference proteome</keyword>
<dbReference type="Gene3D" id="3.20.20.140">
    <property type="entry name" value="Metal-dependent hydrolases"/>
    <property type="match status" value="1"/>
</dbReference>
<feature type="binding site" evidence="7">
    <location>
        <position position="78"/>
    </location>
    <ligand>
        <name>Fe(3+)</name>
        <dbReference type="ChEBI" id="CHEBI:29034"/>
    </ligand>
</feature>
<feature type="domain" description="Amidohydrolase-related" evidence="8">
    <location>
        <begin position="68"/>
        <end position="387"/>
    </location>
</feature>
<dbReference type="SUPFAM" id="SSF51556">
    <property type="entry name" value="Metallo-dependent hydrolases"/>
    <property type="match status" value="1"/>
</dbReference>
<evidence type="ECO:0000313" key="10">
    <source>
        <dbReference type="Proteomes" id="UP000072660"/>
    </source>
</evidence>
<dbReference type="GO" id="GO:0005737">
    <property type="term" value="C:cytoplasm"/>
    <property type="evidence" value="ECO:0007669"/>
    <property type="project" value="UniProtKB-SubCell"/>
</dbReference>
<name>A0A139SHY0_9GAMM</name>
<dbReference type="HAMAP" id="MF_00372">
    <property type="entry name" value="HutI"/>
    <property type="match status" value="1"/>
</dbReference>
<feature type="binding site" evidence="7">
    <location>
        <position position="246"/>
    </location>
    <ligand>
        <name>Fe(3+)</name>
        <dbReference type="ChEBI" id="CHEBI:29034"/>
    </ligand>
</feature>
<dbReference type="Proteomes" id="UP000072660">
    <property type="component" value="Unassembled WGS sequence"/>
</dbReference>
<feature type="binding site" evidence="7">
    <location>
        <position position="181"/>
    </location>
    <ligand>
        <name>4-imidazolone-5-propanoate</name>
        <dbReference type="ChEBI" id="CHEBI:77893"/>
    </ligand>
</feature>
<feature type="binding site" evidence="7">
    <location>
        <position position="326"/>
    </location>
    <ligand>
        <name>4-imidazolone-5-propanoate</name>
        <dbReference type="ChEBI" id="CHEBI:77893"/>
    </ligand>
</feature>
<dbReference type="RefSeq" id="WP_068393261.1">
    <property type="nucleotide sequence ID" value="NZ_LSZO01000219.1"/>
</dbReference>
<protein>
    <recommendedName>
        <fullName evidence="1 7">Imidazolonepropionase</fullName>
        <ecNumber evidence="1 7">3.5.2.7</ecNumber>
    </recommendedName>
    <alternativeName>
        <fullName evidence="7">Imidazolone-5-propionate hydrolase</fullName>
    </alternativeName>
</protein>
<comment type="pathway">
    <text evidence="7">Amino-acid degradation; L-histidine degradation into L-glutamate; N-formimidoyl-L-glutamate from L-histidine: step 3/3.</text>
</comment>
<dbReference type="AlphaFoldDB" id="A0A139SHY0"/>
<feature type="binding site" evidence="7">
    <location>
        <position position="249"/>
    </location>
    <ligand>
        <name>4-imidazolone-5-propanoate</name>
        <dbReference type="ChEBI" id="CHEBI:77893"/>
    </ligand>
</feature>
<proteinExistence type="inferred from homology"/>
<feature type="binding site" evidence="7">
    <location>
        <position position="148"/>
    </location>
    <ligand>
        <name>4-imidazolone-5-propanoate</name>
        <dbReference type="ChEBI" id="CHEBI:77893"/>
    </ligand>
</feature>
<evidence type="ECO:0000256" key="5">
    <source>
        <dbReference type="ARBA" id="ARBA00022833"/>
    </source>
</evidence>
<comment type="cofactor">
    <cofactor evidence="7">
        <name>Zn(2+)</name>
        <dbReference type="ChEBI" id="CHEBI:29105"/>
    </cofactor>
    <cofactor evidence="7">
        <name>Fe(3+)</name>
        <dbReference type="ChEBI" id="CHEBI:29034"/>
    </cofactor>
    <text evidence="7">Binds 1 zinc or iron ion per subunit.</text>
</comment>
<feature type="binding site" evidence="7">
    <location>
        <position position="76"/>
    </location>
    <ligand>
        <name>Fe(3+)</name>
        <dbReference type="ChEBI" id="CHEBI:29034"/>
    </ligand>
</feature>
<keyword evidence="7" id="KW-0963">Cytoplasm</keyword>
<comment type="catalytic activity">
    <reaction evidence="7">
        <text>4-imidazolone-5-propanoate + H2O = N-formimidoyl-L-glutamate</text>
        <dbReference type="Rhea" id="RHEA:23660"/>
        <dbReference type="ChEBI" id="CHEBI:15377"/>
        <dbReference type="ChEBI" id="CHEBI:58928"/>
        <dbReference type="ChEBI" id="CHEBI:77893"/>
        <dbReference type="EC" id="3.5.2.7"/>
    </reaction>
</comment>
<feature type="binding site" evidence="7">
    <location>
        <position position="246"/>
    </location>
    <ligand>
        <name>Zn(2+)</name>
        <dbReference type="ChEBI" id="CHEBI:29105"/>
    </ligand>
</feature>
<feature type="binding site" evidence="7">
    <location>
        <position position="148"/>
    </location>
    <ligand>
        <name>N-formimidoyl-L-glutamate</name>
        <dbReference type="ChEBI" id="CHEBI:58928"/>
    </ligand>
</feature>
<gene>
    <name evidence="7" type="primary">hutI</name>
    <name evidence="9" type="ORF">AXE65_07710</name>
</gene>
<feature type="binding site" evidence="7">
    <location>
        <position position="323"/>
    </location>
    <ligand>
        <name>N-formimidoyl-L-glutamate</name>
        <dbReference type="ChEBI" id="CHEBI:58928"/>
    </ligand>
</feature>
<dbReference type="Pfam" id="PF01979">
    <property type="entry name" value="Amidohydro_1"/>
    <property type="match status" value="1"/>
</dbReference>
<comment type="caution">
    <text evidence="9">The sequence shown here is derived from an EMBL/GenBank/DDBJ whole genome shotgun (WGS) entry which is preliminary data.</text>
</comment>
<comment type="function">
    <text evidence="7">Catalyzes the hydrolytic cleavage of the carbon-nitrogen bond in imidazolone-5-propanoate to yield N-formimidoyl-L-glutamate. It is the third step in the universal histidine degradation pathway.</text>
</comment>
<evidence type="ECO:0000256" key="3">
    <source>
        <dbReference type="ARBA" id="ARBA00022801"/>
    </source>
</evidence>
<dbReference type="InterPro" id="IPR011059">
    <property type="entry name" value="Metal-dep_hydrolase_composite"/>
</dbReference>
<accession>A0A139SHY0</accession>
<dbReference type="EMBL" id="LSZO01000219">
    <property type="protein sequence ID" value="KXU34090.1"/>
    <property type="molecule type" value="Genomic_DNA"/>
</dbReference>
<keyword evidence="6 7" id="KW-0408">Iron</keyword>
<dbReference type="PANTHER" id="PTHR42752">
    <property type="entry name" value="IMIDAZOLONEPROPIONASE"/>
    <property type="match status" value="1"/>
</dbReference>
<evidence type="ECO:0000256" key="4">
    <source>
        <dbReference type="ARBA" id="ARBA00022808"/>
    </source>
</evidence>
<dbReference type="InterPro" id="IPR005920">
    <property type="entry name" value="HutI"/>
</dbReference>
<evidence type="ECO:0000256" key="6">
    <source>
        <dbReference type="ARBA" id="ARBA00023004"/>
    </source>
</evidence>